<evidence type="ECO:0000313" key="4">
    <source>
        <dbReference type="EMBL" id="CAB4184906.1"/>
    </source>
</evidence>
<dbReference type="Gene3D" id="3.30.730.10">
    <property type="entry name" value="AP2/ERF domain"/>
    <property type="match status" value="1"/>
</dbReference>
<dbReference type="InterPro" id="IPR044925">
    <property type="entry name" value="His-Me_finger_sf"/>
</dbReference>
<name>A0A6J5PVN1_9CAUD</name>
<gene>
    <name evidence="4" type="ORF">UFOVP1115_50</name>
    <name evidence="5" type="ORF">UFOVP1390_52</name>
    <name evidence="6" type="ORF">UFOVP1567_49</name>
    <name evidence="2" type="ORF">UFOVP626_46</name>
    <name evidence="3" type="ORF">UFOVP951_41</name>
</gene>
<keyword evidence="3" id="KW-0540">Nuclease</keyword>
<dbReference type="GO" id="GO:0003677">
    <property type="term" value="F:DNA binding"/>
    <property type="evidence" value="ECO:0007669"/>
    <property type="project" value="InterPro"/>
</dbReference>
<dbReference type="EMBL" id="LR797068">
    <property type="protein sequence ID" value="CAB4184906.1"/>
    <property type="molecule type" value="Genomic_DNA"/>
</dbReference>
<dbReference type="SUPFAM" id="SSF54171">
    <property type="entry name" value="DNA-binding domain"/>
    <property type="match status" value="1"/>
</dbReference>
<dbReference type="EMBL" id="LR798459">
    <property type="protein sequence ID" value="CAB5238476.1"/>
    <property type="molecule type" value="Genomic_DNA"/>
</dbReference>
<dbReference type="GO" id="GO:0003700">
    <property type="term" value="F:DNA-binding transcription factor activity"/>
    <property type="evidence" value="ECO:0007669"/>
    <property type="project" value="InterPro"/>
</dbReference>
<dbReference type="GO" id="GO:0004519">
    <property type="term" value="F:endonuclease activity"/>
    <property type="evidence" value="ECO:0007669"/>
    <property type="project" value="UniProtKB-KW"/>
</dbReference>
<keyword evidence="3" id="KW-0255">Endonuclease</keyword>
<dbReference type="InterPro" id="IPR036955">
    <property type="entry name" value="AP2/ERF_dom_sf"/>
</dbReference>
<sequence length="166" mass="18994">MIKQLPTQELLQEMFFYDGGILYRKKNCSKGRANAPIGWVEKSGYWATSVCGTTFRLHRLVWQFHNGNCPPLLDHIDGNKNNNAIENLRLATVTQNNANRKVSKFNKLGLKGVCFERGKYKANIKINGRTHHLGYFNNSEDAYGVYCKKAKEIYGEFAWTNNNANI</sequence>
<feature type="domain" description="HNH nuclease" evidence="1">
    <location>
        <begin position="57"/>
        <end position="97"/>
    </location>
</feature>
<protein>
    <submittedName>
        <fullName evidence="3">Putative NHN endonuclease</fullName>
    </submittedName>
</protein>
<organism evidence="3">
    <name type="scientific">uncultured Caudovirales phage</name>
    <dbReference type="NCBI Taxonomy" id="2100421"/>
    <lineage>
        <taxon>Viruses</taxon>
        <taxon>Duplodnaviria</taxon>
        <taxon>Heunggongvirae</taxon>
        <taxon>Uroviricota</taxon>
        <taxon>Caudoviricetes</taxon>
        <taxon>Peduoviridae</taxon>
        <taxon>Maltschvirus</taxon>
        <taxon>Maltschvirus maltsch</taxon>
    </lineage>
</organism>
<keyword evidence="3" id="KW-0378">Hydrolase</keyword>
<evidence type="ECO:0000313" key="3">
    <source>
        <dbReference type="EMBL" id="CAB4173265.1"/>
    </source>
</evidence>
<proteinExistence type="predicted"/>
<dbReference type="EMBL" id="LR797336">
    <property type="protein sequence ID" value="CAB4204314.1"/>
    <property type="molecule type" value="Genomic_DNA"/>
</dbReference>
<dbReference type="InterPro" id="IPR016177">
    <property type="entry name" value="DNA-bd_dom_sf"/>
</dbReference>
<evidence type="ECO:0000259" key="1">
    <source>
        <dbReference type="Pfam" id="PF13392"/>
    </source>
</evidence>
<dbReference type="InterPro" id="IPR003615">
    <property type="entry name" value="HNH_nuc"/>
</dbReference>
<evidence type="ECO:0000313" key="5">
    <source>
        <dbReference type="EMBL" id="CAB4204314.1"/>
    </source>
</evidence>
<dbReference type="SUPFAM" id="SSF54060">
    <property type="entry name" value="His-Me finger endonucleases"/>
    <property type="match status" value="1"/>
</dbReference>
<dbReference type="EMBL" id="LR796900">
    <property type="protein sequence ID" value="CAB4173265.1"/>
    <property type="molecule type" value="Genomic_DNA"/>
</dbReference>
<evidence type="ECO:0000313" key="2">
    <source>
        <dbReference type="EMBL" id="CAB4153969.1"/>
    </source>
</evidence>
<reference evidence="3" key="1">
    <citation type="submission" date="2020-05" db="EMBL/GenBank/DDBJ databases">
        <authorList>
            <person name="Chiriac C."/>
            <person name="Salcher M."/>
            <person name="Ghai R."/>
            <person name="Kavagutti S V."/>
        </authorList>
    </citation>
    <scope>NUCLEOTIDE SEQUENCE</scope>
</reference>
<dbReference type="EMBL" id="LR796605">
    <property type="protein sequence ID" value="CAB4153969.1"/>
    <property type="molecule type" value="Genomic_DNA"/>
</dbReference>
<evidence type="ECO:0000313" key="6">
    <source>
        <dbReference type="EMBL" id="CAB5238476.1"/>
    </source>
</evidence>
<dbReference type="Pfam" id="PF13392">
    <property type="entry name" value="HNH_3"/>
    <property type="match status" value="1"/>
</dbReference>
<accession>A0A6J5PVN1</accession>
<dbReference type="Gene3D" id="3.90.75.20">
    <property type="match status" value="1"/>
</dbReference>